<reference evidence="1 2" key="1">
    <citation type="journal article" date="2019" name="J. Ind. Microbiol. Biotechnol.">
        <title>The complete genomic sequence of Streptomyces spectabilis NRRL-2792 and identification of secondary metabolite biosynthetic gene clusters.</title>
        <authorList>
            <person name="Sinha A."/>
            <person name="Phillips-Salemka S."/>
            <person name="Niraula T.A."/>
            <person name="Short K.A."/>
            <person name="Niraula N.P."/>
        </authorList>
    </citation>
    <scope>NUCLEOTIDE SEQUENCE [LARGE SCALE GENOMIC DNA]</scope>
    <source>
        <strain evidence="1 2">NRRL 2792</strain>
    </source>
</reference>
<name>A0A516R3L6_STRST</name>
<accession>A0A516R3L6</accession>
<organism evidence="1 2">
    <name type="scientific">Streptomyces spectabilis</name>
    <dbReference type="NCBI Taxonomy" id="68270"/>
    <lineage>
        <taxon>Bacteria</taxon>
        <taxon>Bacillati</taxon>
        <taxon>Actinomycetota</taxon>
        <taxon>Actinomycetes</taxon>
        <taxon>Kitasatosporales</taxon>
        <taxon>Streptomycetaceae</taxon>
        <taxon>Streptomyces</taxon>
    </lineage>
</organism>
<protein>
    <submittedName>
        <fullName evidence="1">Transcriptional regulator</fullName>
    </submittedName>
</protein>
<evidence type="ECO:0000313" key="1">
    <source>
        <dbReference type="EMBL" id="QDQ10244.1"/>
    </source>
</evidence>
<sequence length="242" mass="25167">MTPKSRGQGEPPAGRPKFTARDLLARAAAELLPAPDANPFVPLVADGTAGRGAVAALALEQCRVIPADRRAFLHLAARSATAGLPAAAAFFSTLAEGERIAADRLDALLDACRVSAEQARAYEPMAGCQAYPAYVAWLALNAAPADVVLALTANFTAWGGYCATLAGALRTRYGFPDEACAFFDFFAGPAPDLDREALAALEEGVSGGGVTPRTALGQGRLLQEYEGMFWTGLAGRADAVRP</sequence>
<dbReference type="Gene3D" id="1.20.910.10">
    <property type="entry name" value="Heme oxygenase-like"/>
    <property type="match status" value="1"/>
</dbReference>
<dbReference type="AlphaFoldDB" id="A0A516R3L6"/>
<proteinExistence type="predicted"/>
<gene>
    <name evidence="1" type="ORF">FH965_06460</name>
</gene>
<dbReference type="SUPFAM" id="SSF48613">
    <property type="entry name" value="Heme oxygenase-like"/>
    <property type="match status" value="1"/>
</dbReference>
<evidence type="ECO:0000313" key="2">
    <source>
        <dbReference type="Proteomes" id="UP000316806"/>
    </source>
</evidence>
<dbReference type="EMBL" id="CP040916">
    <property type="protein sequence ID" value="QDQ10244.1"/>
    <property type="molecule type" value="Genomic_DNA"/>
</dbReference>
<dbReference type="RefSeq" id="WP_144002018.1">
    <property type="nucleotide sequence ID" value="NZ_CP040916.1"/>
</dbReference>
<dbReference type="InterPro" id="IPR016084">
    <property type="entry name" value="Haem_Oase-like_multi-hlx"/>
</dbReference>
<dbReference type="Proteomes" id="UP000316806">
    <property type="component" value="Chromosome"/>
</dbReference>